<proteinExistence type="predicted"/>
<protein>
    <submittedName>
        <fullName evidence="1">Uncharacterized protein</fullName>
    </submittedName>
</protein>
<gene>
    <name evidence="1" type="ORF">T4A_9725</name>
</gene>
<evidence type="ECO:0000313" key="1">
    <source>
        <dbReference type="EMBL" id="KRY75083.1"/>
    </source>
</evidence>
<evidence type="ECO:0000313" key="2">
    <source>
        <dbReference type="Proteomes" id="UP000054632"/>
    </source>
</evidence>
<dbReference type="Proteomes" id="UP000054632">
    <property type="component" value="Unassembled WGS sequence"/>
</dbReference>
<dbReference type="AlphaFoldDB" id="A0A0V1EMP9"/>
<reference evidence="1 2" key="1">
    <citation type="submission" date="2015-01" db="EMBL/GenBank/DDBJ databases">
        <title>Evolution of Trichinella species and genotypes.</title>
        <authorList>
            <person name="Korhonen P.K."/>
            <person name="Edoardo P."/>
            <person name="Giuseppe L.R."/>
            <person name="Gasser R.B."/>
        </authorList>
    </citation>
    <scope>NUCLEOTIDE SEQUENCE [LARGE SCALE GENOMIC DNA]</scope>
    <source>
        <strain evidence="1">ISS13</strain>
    </source>
</reference>
<organism evidence="1 2">
    <name type="scientific">Trichinella pseudospiralis</name>
    <name type="common">Parasitic roundworm</name>
    <dbReference type="NCBI Taxonomy" id="6337"/>
    <lineage>
        <taxon>Eukaryota</taxon>
        <taxon>Metazoa</taxon>
        <taxon>Ecdysozoa</taxon>
        <taxon>Nematoda</taxon>
        <taxon>Enoplea</taxon>
        <taxon>Dorylaimia</taxon>
        <taxon>Trichinellida</taxon>
        <taxon>Trichinellidae</taxon>
        <taxon>Trichinella</taxon>
    </lineage>
</organism>
<accession>A0A0V1EMP9</accession>
<sequence>MKIAILKICKHFHCLNFQQLQMIEKFFLLFIFLQFYHLCNFQMIPESVGPKPAVPVLYCLVSKLKDIPYESEIMDDNKRHEIWHSGFRKAVQHDVMRTMFASGLCDRYQYSRVRCFRNENNNVKVVMELSVYAYLDEMEKFIQAFRNFQPVTNSYIFDDIEIRQEPSALCDVC</sequence>
<name>A0A0V1EMP9_TRIPS</name>
<dbReference type="EMBL" id="JYDR01000020">
    <property type="protein sequence ID" value="KRY75083.1"/>
    <property type="molecule type" value="Genomic_DNA"/>
</dbReference>
<comment type="caution">
    <text evidence="1">The sequence shown here is derived from an EMBL/GenBank/DDBJ whole genome shotgun (WGS) entry which is preliminary data.</text>
</comment>